<organism evidence="1 2">
    <name type="scientific">Rhodococcoides kyotonense</name>
    <dbReference type="NCBI Taxonomy" id="398843"/>
    <lineage>
        <taxon>Bacteria</taxon>
        <taxon>Bacillati</taxon>
        <taxon>Actinomycetota</taxon>
        <taxon>Actinomycetes</taxon>
        <taxon>Mycobacteriales</taxon>
        <taxon>Nocardiaceae</taxon>
        <taxon>Rhodococcoides</taxon>
    </lineage>
</organism>
<dbReference type="Proteomes" id="UP000077519">
    <property type="component" value="Unassembled WGS sequence"/>
</dbReference>
<sequence length="322" mass="34933">MDQRSGQDRRVVSNVWYGESLGADILAQPSGGYVSAVVSALSLLSAAGRNGIVVTSEGVARPAGIVVLALICALRRRSLVIVEFLPGLKSGLMGRTVRFLYRRLLHRAARSIQVMTQWERSLYIDEYNLDPVAVTVVPFYFYDDSTSRTPTPDADRVGVFASGRSSCDWNLLIDAARDRPWNLTIVCSADDHDDVVRSAAGTDIVVRSEVSEEEHADLLAAASVYVIPLQDRSVSAGHVRIMSAATLETPVVVTDVRGLEGYKHLAAAVVPAGDAVALRAAVDRLTNDPVTRERERSRVRDLASANTRSMYLADIGKLLDPA</sequence>
<dbReference type="EMBL" id="LVHI01000012">
    <property type="protein sequence ID" value="OAK54752.1"/>
    <property type="molecule type" value="Genomic_DNA"/>
</dbReference>
<evidence type="ECO:0000313" key="2">
    <source>
        <dbReference type="Proteomes" id="UP000077519"/>
    </source>
</evidence>
<reference evidence="1 2" key="1">
    <citation type="submission" date="2016-03" db="EMBL/GenBank/DDBJ databases">
        <title>Genome sequence of Rhodococcus kyotonensis KB10.</title>
        <authorList>
            <person name="Jeong H."/>
            <person name="Hong C.E."/>
            <person name="Jo S.H."/>
            <person name="Park J.M."/>
        </authorList>
    </citation>
    <scope>NUCLEOTIDE SEQUENCE [LARGE SCALE GENOMIC DNA]</scope>
    <source>
        <strain evidence="1 2">KB10</strain>
    </source>
</reference>
<gene>
    <name evidence="1" type="ORF">A3K89_05310</name>
</gene>
<protein>
    <submittedName>
        <fullName evidence="1">Uncharacterized protein</fullName>
    </submittedName>
</protein>
<name>A0A177YGT5_9NOCA</name>
<dbReference type="RefSeq" id="WP_068425526.1">
    <property type="nucleotide sequence ID" value="NZ_LVHI01000012.1"/>
</dbReference>
<dbReference type="Pfam" id="PF13692">
    <property type="entry name" value="Glyco_trans_1_4"/>
    <property type="match status" value="1"/>
</dbReference>
<dbReference type="Gene3D" id="3.40.50.2000">
    <property type="entry name" value="Glycogen Phosphorylase B"/>
    <property type="match status" value="1"/>
</dbReference>
<dbReference type="SUPFAM" id="SSF53756">
    <property type="entry name" value="UDP-Glycosyltransferase/glycogen phosphorylase"/>
    <property type="match status" value="1"/>
</dbReference>
<comment type="caution">
    <text evidence="1">The sequence shown here is derived from an EMBL/GenBank/DDBJ whole genome shotgun (WGS) entry which is preliminary data.</text>
</comment>
<proteinExistence type="predicted"/>
<accession>A0A177YGT5</accession>
<keyword evidence="2" id="KW-1185">Reference proteome</keyword>
<evidence type="ECO:0000313" key="1">
    <source>
        <dbReference type="EMBL" id="OAK54752.1"/>
    </source>
</evidence>
<dbReference type="AlphaFoldDB" id="A0A177YGT5"/>